<dbReference type="PROSITE" id="PS00141">
    <property type="entry name" value="ASP_PROTEASE"/>
    <property type="match status" value="1"/>
</dbReference>
<evidence type="ECO:0000313" key="10">
    <source>
        <dbReference type="EMBL" id="WFD37273.1"/>
    </source>
</evidence>
<dbReference type="GeneID" id="85223866"/>
<evidence type="ECO:0000256" key="3">
    <source>
        <dbReference type="ARBA" id="ARBA00022750"/>
    </source>
</evidence>
<dbReference type="RefSeq" id="XP_060120170.1">
    <property type="nucleotide sequence ID" value="XM_060264187.1"/>
</dbReference>
<keyword evidence="8" id="KW-0732">Signal</keyword>
<evidence type="ECO:0000313" key="11">
    <source>
        <dbReference type="Proteomes" id="UP001217754"/>
    </source>
</evidence>
<feature type="chain" id="PRO_5042082619" evidence="8">
    <location>
        <begin position="18"/>
        <end position="1017"/>
    </location>
</feature>
<dbReference type="GO" id="GO:0004190">
    <property type="term" value="F:aspartic-type endopeptidase activity"/>
    <property type="evidence" value="ECO:0007669"/>
    <property type="project" value="UniProtKB-KW"/>
</dbReference>
<dbReference type="GO" id="GO:0006508">
    <property type="term" value="P:proteolysis"/>
    <property type="evidence" value="ECO:0007669"/>
    <property type="project" value="UniProtKB-KW"/>
</dbReference>
<keyword evidence="7" id="KW-0472">Membrane</keyword>
<reference evidence="10" key="1">
    <citation type="submission" date="2023-03" db="EMBL/GenBank/DDBJ databases">
        <title>Mating type loci evolution in Malassezia.</title>
        <authorList>
            <person name="Coelho M.A."/>
        </authorList>
    </citation>
    <scope>NUCLEOTIDE SEQUENCE</scope>
    <source>
        <strain evidence="10">CBS 9431</strain>
    </source>
</reference>
<dbReference type="FunFam" id="2.40.70.10:FF:000115">
    <property type="entry name" value="Lysosomal aspartic protease"/>
    <property type="match status" value="2"/>
</dbReference>
<feature type="domain" description="Peptidase A1" evidence="9">
    <location>
        <begin position="99"/>
        <end position="429"/>
    </location>
</feature>
<keyword evidence="4 6" id="KW-0378">Hydrolase</keyword>
<feature type="signal peptide" evidence="8">
    <location>
        <begin position="1"/>
        <end position="17"/>
    </location>
</feature>
<feature type="active site" evidence="5">
    <location>
        <position position="117"/>
    </location>
</feature>
<feature type="active site" evidence="5">
    <location>
        <position position="312"/>
    </location>
</feature>
<dbReference type="InterPro" id="IPR033121">
    <property type="entry name" value="PEPTIDASE_A1"/>
</dbReference>
<keyword evidence="7" id="KW-1133">Transmembrane helix</keyword>
<dbReference type="InterPro" id="IPR001461">
    <property type="entry name" value="Aspartic_peptidase_A1"/>
</dbReference>
<dbReference type="EMBL" id="CP119958">
    <property type="protein sequence ID" value="WFD37273.1"/>
    <property type="molecule type" value="Genomic_DNA"/>
</dbReference>
<dbReference type="InterPro" id="IPR021109">
    <property type="entry name" value="Peptidase_aspartic_dom_sf"/>
</dbReference>
<organism evidence="10 11">
    <name type="scientific">Malassezia japonica</name>
    <dbReference type="NCBI Taxonomy" id="223818"/>
    <lineage>
        <taxon>Eukaryota</taxon>
        <taxon>Fungi</taxon>
        <taxon>Dikarya</taxon>
        <taxon>Basidiomycota</taxon>
        <taxon>Ustilaginomycotina</taxon>
        <taxon>Malasseziomycetes</taxon>
        <taxon>Malasseziales</taxon>
        <taxon>Malasseziaceae</taxon>
        <taxon>Malassezia</taxon>
    </lineage>
</organism>
<keyword evidence="3 6" id="KW-0064">Aspartyl protease</keyword>
<gene>
    <name evidence="10" type="ORF">MJAP1_000217</name>
</gene>
<keyword evidence="11" id="KW-1185">Reference proteome</keyword>
<accession>A0AAF0J8G5</accession>
<evidence type="ECO:0000256" key="2">
    <source>
        <dbReference type="ARBA" id="ARBA00022670"/>
    </source>
</evidence>
<keyword evidence="7" id="KW-0812">Transmembrane</keyword>
<dbReference type="PROSITE" id="PS51767">
    <property type="entry name" value="PEPTIDASE_A1"/>
    <property type="match status" value="2"/>
</dbReference>
<evidence type="ECO:0000256" key="6">
    <source>
        <dbReference type="RuleBase" id="RU000454"/>
    </source>
</evidence>
<dbReference type="InterPro" id="IPR001969">
    <property type="entry name" value="Aspartic_peptidase_AS"/>
</dbReference>
<proteinExistence type="inferred from homology"/>
<evidence type="ECO:0000259" key="9">
    <source>
        <dbReference type="PROSITE" id="PS51767"/>
    </source>
</evidence>
<dbReference type="InterPro" id="IPR034164">
    <property type="entry name" value="Pepsin-like_dom"/>
</dbReference>
<feature type="domain" description="Peptidase A1" evidence="9">
    <location>
        <begin position="599"/>
        <end position="929"/>
    </location>
</feature>
<sequence length="1017" mass="106623">MHSMLLALGALAMCASALPSATSTAAPSPEATHISLPIYTNKRALHPRNKNVGNDTLAAWMARERGHLQRKYKKKNRKNSKKEARQMAGLGDVGPDTFYFSQIGVGSPSTTFNVVLDTGSSDFWIADSSCSSCAGLTQFDASKSSTYKGSGQNFQVPYGSGAVAGTLGADDVTMAGYKVAGLTLGQAKQLAQGTIQSPVSGLMGMGFESLSSSGSSPFWEVVAIQGKVKDPVFSFQLATNAEHAKSAKDINPGGVFTLGNLDDQQFSGDIAWVKLASRFGSQGMGYWGIKMDAMQVNGNNVNLGSDNLVAVDTGTTLIGAPSNVIQAIYEQIPNARSAPSSMLGGEGYYLFPCTQPFTVSFTFGGKQFQLDNEQLNIGMVSQSGSYCASALFDAGIDARSGMPTWILGDTFLRTVYTAFMWNPEQVGFASLPKGGVQTLSMTSVSTAKSASATRSAAAGGGGIPGGLSSRTVNTRQTGLLGGAGLPKPSLVSVPSGMQTLSAYGLGGNSGQLRIIYSLLWLSYTQASPSATHDTSQNFTVPIWTNPNALHPRNGLHGEALMEWASREAQKMHARYSHRNSSLEARQQVVLADYGADSFYFGAVQVGTPGKMFNVVLDTGSADFWIVGASCAPHSGCDASMQRYNASASSSSHLSNAPFHLEYGVGSVQGTMVSDTVSVAGYSVSSLAFAQASRLGQKTLTPPASGLMGLGFSSLSATNDIPLWQLLASKGRMEQRVFSFQLATNIDNTKGRGDVLPGGTMTLGRIDRSQFQGEISWTPVLPAYGSKGRGYWGVALSGLMVNGNNIALGSQSSAAIDTGTTLIGGPGSLVKQIYESIPGAKPGGVNMSQYYTYPCDSAFNVTLSFNNVPYTLTNDSLNLGHVSAGSKECVGAVFVHEPKITNAPNWIIGDSFLKTVYSVFSYEPELVGFARLPDQGVAKPSMTSLSTSVRSTPSGSLLLPSSTLIPAENQELPSKALPSPSVLSVPAGMHMVSSSATALRASLLSALVALVVAIYLVV</sequence>
<evidence type="ECO:0000256" key="1">
    <source>
        <dbReference type="ARBA" id="ARBA00007447"/>
    </source>
</evidence>
<protein>
    <submittedName>
        <fullName evidence="10">Cathepsin D</fullName>
        <ecNumber evidence="10">3.4.23.5</ecNumber>
    </submittedName>
</protein>
<evidence type="ECO:0000256" key="4">
    <source>
        <dbReference type="ARBA" id="ARBA00022801"/>
    </source>
</evidence>
<dbReference type="CDD" id="cd05471">
    <property type="entry name" value="pepsin_like"/>
    <property type="match status" value="2"/>
</dbReference>
<keyword evidence="2 6" id="KW-0645">Protease</keyword>
<feature type="transmembrane region" description="Helical" evidence="7">
    <location>
        <begin position="997"/>
        <end position="1016"/>
    </location>
</feature>
<dbReference type="Proteomes" id="UP001217754">
    <property type="component" value="Chromosome 1"/>
</dbReference>
<dbReference type="Pfam" id="PF00026">
    <property type="entry name" value="Asp"/>
    <property type="match status" value="2"/>
</dbReference>
<dbReference type="AlphaFoldDB" id="A0AAF0J8G5"/>
<dbReference type="PANTHER" id="PTHR47966">
    <property type="entry name" value="BETA-SITE APP-CLEAVING ENZYME, ISOFORM A-RELATED"/>
    <property type="match status" value="1"/>
</dbReference>
<dbReference type="SUPFAM" id="SSF50630">
    <property type="entry name" value="Acid proteases"/>
    <property type="match status" value="2"/>
</dbReference>
<evidence type="ECO:0000256" key="5">
    <source>
        <dbReference type="PIRSR" id="PIRSR601461-1"/>
    </source>
</evidence>
<evidence type="ECO:0000256" key="8">
    <source>
        <dbReference type="SAM" id="SignalP"/>
    </source>
</evidence>
<dbReference type="EC" id="3.4.23.5" evidence="10"/>
<dbReference type="PRINTS" id="PR00792">
    <property type="entry name" value="PEPSIN"/>
</dbReference>
<name>A0AAF0J8G5_9BASI</name>
<evidence type="ECO:0000256" key="7">
    <source>
        <dbReference type="SAM" id="Phobius"/>
    </source>
</evidence>
<dbReference type="PANTHER" id="PTHR47966:SF57">
    <property type="entry name" value="PEPTIDASE A1 DOMAIN-CONTAINING PROTEIN"/>
    <property type="match status" value="1"/>
</dbReference>
<comment type="similarity">
    <text evidence="1 6">Belongs to the peptidase A1 family.</text>
</comment>
<dbReference type="Gene3D" id="2.40.70.10">
    <property type="entry name" value="Acid Proteases"/>
    <property type="match status" value="4"/>
</dbReference>